<reference evidence="2 3" key="1">
    <citation type="journal article" date="2018" name="Int. J. Syst. Bacteriol.">
        <title>Oceaniradius stylonemae gen. nov., sp. nov., isolated from a red alga, Stylonema cornu-cervi.</title>
        <authorList>
            <person name="Jeong S."/>
        </authorList>
    </citation>
    <scope>NUCLEOTIDE SEQUENCE [LARGE SCALE GENOMIC DNA]</scope>
    <source>
        <strain evidence="2 3">StC1</strain>
    </source>
</reference>
<accession>A0A3A8AMR9</accession>
<name>A0A3A8AMR9_9HYPH</name>
<dbReference type="InterPro" id="IPR012348">
    <property type="entry name" value="RNR-like"/>
</dbReference>
<gene>
    <name evidence="2" type="ORF">DEM25_008080</name>
</gene>
<dbReference type="EMBL" id="QFWV02000004">
    <property type="protein sequence ID" value="RKF07964.1"/>
    <property type="molecule type" value="Genomic_DNA"/>
</dbReference>
<sequence length="63" mass="7100">MKVKDPVCGRHIDLDEVYASAEHEGWEYFFCSAVCHRRFRLEPSAFASAPKPKGDSPSEKKAS</sequence>
<dbReference type="SUPFAM" id="SSF47240">
    <property type="entry name" value="Ferritin-like"/>
    <property type="match status" value="1"/>
</dbReference>
<comment type="caution">
    <text evidence="2">The sequence shown here is derived from an EMBL/GenBank/DDBJ whole genome shotgun (WGS) entry which is preliminary data.</text>
</comment>
<dbReference type="OrthoDB" id="9809270at2"/>
<dbReference type="InterPro" id="IPR007029">
    <property type="entry name" value="YHS_dom"/>
</dbReference>
<proteinExistence type="predicted"/>
<dbReference type="Gene3D" id="1.10.620.20">
    <property type="entry name" value="Ribonucleotide Reductase, subunit A"/>
    <property type="match status" value="1"/>
</dbReference>
<keyword evidence="3" id="KW-1185">Reference proteome</keyword>
<dbReference type="Proteomes" id="UP000246132">
    <property type="component" value="Unassembled WGS sequence"/>
</dbReference>
<evidence type="ECO:0000259" key="1">
    <source>
        <dbReference type="Pfam" id="PF04945"/>
    </source>
</evidence>
<dbReference type="AlphaFoldDB" id="A0A3A8AMR9"/>
<dbReference type="RefSeq" id="WP_109765768.1">
    <property type="nucleotide sequence ID" value="NZ_JASHJV010000002.1"/>
</dbReference>
<protein>
    <submittedName>
        <fullName evidence="2">YHS domain-containing protein</fullName>
    </submittedName>
</protein>
<evidence type="ECO:0000313" key="2">
    <source>
        <dbReference type="EMBL" id="RKF07964.1"/>
    </source>
</evidence>
<organism evidence="2 3">
    <name type="scientific">Oceaniradius stylonematis</name>
    <dbReference type="NCBI Taxonomy" id="2184161"/>
    <lineage>
        <taxon>Bacteria</taxon>
        <taxon>Pseudomonadati</taxon>
        <taxon>Pseudomonadota</taxon>
        <taxon>Alphaproteobacteria</taxon>
        <taxon>Hyphomicrobiales</taxon>
        <taxon>Ahrensiaceae</taxon>
        <taxon>Oceaniradius</taxon>
    </lineage>
</organism>
<dbReference type="InterPro" id="IPR009078">
    <property type="entry name" value="Ferritin-like_SF"/>
</dbReference>
<evidence type="ECO:0000313" key="3">
    <source>
        <dbReference type="Proteomes" id="UP000246132"/>
    </source>
</evidence>
<dbReference type="GO" id="GO:0016491">
    <property type="term" value="F:oxidoreductase activity"/>
    <property type="evidence" value="ECO:0007669"/>
    <property type="project" value="InterPro"/>
</dbReference>
<feature type="domain" description="YHS" evidence="1">
    <location>
        <begin position="3"/>
        <end position="49"/>
    </location>
</feature>
<dbReference type="Pfam" id="PF04945">
    <property type="entry name" value="YHS"/>
    <property type="match status" value="1"/>
</dbReference>